<dbReference type="AlphaFoldDB" id="A0A183AIQ4"/>
<organism evidence="4">
    <name type="scientific">Echinostoma caproni</name>
    <dbReference type="NCBI Taxonomy" id="27848"/>
    <lineage>
        <taxon>Eukaryota</taxon>
        <taxon>Metazoa</taxon>
        <taxon>Spiralia</taxon>
        <taxon>Lophotrochozoa</taxon>
        <taxon>Platyhelminthes</taxon>
        <taxon>Trematoda</taxon>
        <taxon>Digenea</taxon>
        <taxon>Plagiorchiida</taxon>
        <taxon>Echinostomata</taxon>
        <taxon>Echinostomatoidea</taxon>
        <taxon>Echinostomatidae</taxon>
        <taxon>Echinostoma</taxon>
    </lineage>
</organism>
<dbReference type="Gene3D" id="2.130.10.10">
    <property type="entry name" value="YVTN repeat-like/Quinoprotein amine dehydrogenase"/>
    <property type="match status" value="1"/>
</dbReference>
<dbReference type="WBParaSite" id="ECPE_0000685201-mRNA-1">
    <property type="protein sequence ID" value="ECPE_0000685201-mRNA-1"/>
    <property type="gene ID" value="ECPE_0000685201"/>
</dbReference>
<protein>
    <submittedName>
        <fullName evidence="4">Activating molecule in BECN1-regulated autophagy protein 1</fullName>
    </submittedName>
</protein>
<dbReference type="InterPro" id="IPR036322">
    <property type="entry name" value="WD40_repeat_dom_sf"/>
</dbReference>
<proteinExistence type="predicted"/>
<feature type="region of interest" description="Disordered" evidence="1">
    <location>
        <begin position="434"/>
        <end position="455"/>
    </location>
</feature>
<feature type="region of interest" description="Disordered" evidence="1">
    <location>
        <begin position="704"/>
        <end position="747"/>
    </location>
</feature>
<dbReference type="PANTHER" id="PTHR22874:SF1">
    <property type="entry name" value="ACTIVATING MOLECULE IN BECN1-REGULATED AUTOPHAGY PROTEIN 1"/>
    <property type="match status" value="1"/>
</dbReference>
<feature type="compositionally biased region" description="Low complexity" evidence="1">
    <location>
        <begin position="155"/>
        <end position="165"/>
    </location>
</feature>
<feature type="compositionally biased region" description="Basic residues" evidence="1">
    <location>
        <begin position="708"/>
        <end position="719"/>
    </location>
</feature>
<dbReference type="SUPFAM" id="SSF50960">
    <property type="entry name" value="TolB, C-terminal domain"/>
    <property type="match status" value="1"/>
</dbReference>
<dbReference type="EMBL" id="UZAN01043874">
    <property type="protein sequence ID" value="VDP79469.1"/>
    <property type="molecule type" value="Genomic_DNA"/>
</dbReference>
<evidence type="ECO:0000313" key="2">
    <source>
        <dbReference type="EMBL" id="VDP79469.1"/>
    </source>
</evidence>
<reference evidence="4" key="1">
    <citation type="submission" date="2016-06" db="UniProtKB">
        <authorList>
            <consortium name="WormBaseParasite"/>
        </authorList>
    </citation>
    <scope>IDENTIFICATION</scope>
</reference>
<dbReference type="InterPro" id="IPR001680">
    <property type="entry name" value="WD40_rpt"/>
</dbReference>
<dbReference type="SUPFAM" id="SSF50978">
    <property type="entry name" value="WD40 repeat-like"/>
    <property type="match status" value="1"/>
</dbReference>
<feature type="region of interest" description="Disordered" evidence="1">
    <location>
        <begin position="145"/>
        <end position="175"/>
    </location>
</feature>
<dbReference type="InterPro" id="IPR052596">
    <property type="entry name" value="AMBRA1_autophagy"/>
</dbReference>
<gene>
    <name evidence="2" type="ORF">ECPE_LOCUS6839</name>
</gene>
<dbReference type="OrthoDB" id="6363363at2759"/>
<dbReference type="GO" id="GO:0000423">
    <property type="term" value="P:mitophagy"/>
    <property type="evidence" value="ECO:0007669"/>
    <property type="project" value="TreeGrafter"/>
</dbReference>
<dbReference type="GO" id="GO:0000045">
    <property type="term" value="P:autophagosome assembly"/>
    <property type="evidence" value="ECO:0007669"/>
    <property type="project" value="TreeGrafter"/>
</dbReference>
<dbReference type="InterPro" id="IPR015943">
    <property type="entry name" value="WD40/YVTN_repeat-like_dom_sf"/>
</dbReference>
<name>A0A183AIQ4_9TREM</name>
<evidence type="ECO:0000313" key="4">
    <source>
        <dbReference type="WBParaSite" id="ECPE_0000685201-mRNA-1"/>
    </source>
</evidence>
<evidence type="ECO:0000256" key="1">
    <source>
        <dbReference type="SAM" id="MobiDB-lite"/>
    </source>
</evidence>
<evidence type="ECO:0000313" key="3">
    <source>
        <dbReference type="Proteomes" id="UP000272942"/>
    </source>
</evidence>
<dbReference type="PANTHER" id="PTHR22874">
    <property type="entry name" value="ACTIVATING MOLECULE IN BECN1-REGULATED AUTOPHAGY PROTEIN 1"/>
    <property type="match status" value="1"/>
</dbReference>
<dbReference type="GO" id="GO:0080008">
    <property type="term" value="C:Cul4-RING E3 ubiquitin ligase complex"/>
    <property type="evidence" value="ECO:0007669"/>
    <property type="project" value="TreeGrafter"/>
</dbReference>
<reference evidence="2 3" key="2">
    <citation type="submission" date="2018-11" db="EMBL/GenBank/DDBJ databases">
        <authorList>
            <consortium name="Pathogen Informatics"/>
        </authorList>
    </citation>
    <scope>NUCLEOTIDE SEQUENCE [LARGE SCALE GENOMIC DNA]</scope>
    <source>
        <strain evidence="2 3">Egypt</strain>
    </source>
</reference>
<feature type="compositionally biased region" description="Polar residues" evidence="1">
    <location>
        <begin position="441"/>
        <end position="455"/>
    </location>
</feature>
<accession>A0A183AIQ4</accession>
<dbReference type="Proteomes" id="UP000272942">
    <property type="component" value="Unassembled WGS sequence"/>
</dbReference>
<sequence length="1215" mass="132907">MLLYDQASQITSAEEALLTAFSWRCFPTKFHPSQPHLLASGCLGGSIRLWNLECLINVDGNNLSEPRQLSCTSVWKHSGAIASLAFHPTHPILVAAWSQEVVFYDWVSGRKLSVWRFVSNHSRVRWVRFSPDGFLLYTATANPSGQSQLSEDQENQAQNSSNNSSGLPTTNSSACGRECDDIQPQTIGIPRDALLQFLVSRPDSWFQQLGVCSACSVRLCRWAGTLGPEFPSPKVDLYRGVTTVSRVAQAVASSLRLTGLPLSHVVQELLPVDPSEPPSDTAHCLLNDANPAAVAIIEDMPVREFLMSRGNYCSSPSTVIGKGGVCCGGHACDLVLAHRDLMRHSICRPCLAAFWRWTSQHVAWWRWSRHLVENTPLARSETGSFAQSTLRRDPVSVTKFLQNTNHSVITDVPESQTAVGICIRCRARTNISTKDVHRAPPSSSKESTVDSPSSDVSKRCIPVAALELLQSRLGNANDVTQVTYMASELITEGVISGRIADLLRVEPFVKTKISLPESFLYLLQQATLVRRVPTVGRELKSVEAPDLFESRQRGLAEQAASIGQFMMSTPDQAWNRPCCAEVVSPPCAEVEAPLRLELFPYVPTGSRLLRPTVSTRTESHVPECVQMDSRSSKPSVVLRNRSEDSLRVFEQSADVDPLNGRSMTACCRCGHIVPQTFPIDPQSNLSAVVCEKLVLSEDQCHSTNALPNRHHAFPRRRPHSPHEPHTAAIPVGSCRPNKPYSQMTDDSLPSRLANQMITSDVTGTPSETPSSSQTSIQSLHSGNMFQLINHTNTDSVMHAVNRSITEVIAGLFVNMGEHGSASSLQETTYRVCRWELNLCGPIQADCARCSPRKSSHPVAPEDPSSPRSFLPMPANVAVSYNTNSLVIPHARLFNDSSICLSPDGRMLAAFVTPCSTSDRVSDLRHGDRSATNMDSSASSLDTMLAVYRLQPRSRRGQCLFAHRFRTCTPVCLDFSPLSDYLAVGMATSRLPSAALPTSSIRRMTGSGMIVDAAGSQGDLLDVQSLRSTTRDEAVQSNAPDSTLLPMRHAFVARIFRLERIAQDIGTRCTTSPVVRRLKEIVSIQHPGMSIPVSSSSLQSSNQPVLNSLPSRWHRLLLSSPAGISLNTIVWNPHGGLFYGTTKGLVVLMQSEPDAFSHKMDFTPGVSAVLSAPDVDYEQDNAHTSSRTKHGISSVHRLTCGSGRFVRLAHPDSSSL</sequence>
<dbReference type="GO" id="GO:1990756">
    <property type="term" value="F:ubiquitin-like ligase-substrate adaptor activity"/>
    <property type="evidence" value="ECO:0007669"/>
    <property type="project" value="TreeGrafter"/>
</dbReference>
<dbReference type="SMART" id="SM00320">
    <property type="entry name" value="WD40"/>
    <property type="match status" value="2"/>
</dbReference>
<keyword evidence="3" id="KW-1185">Reference proteome</keyword>